<dbReference type="InterPro" id="IPR011004">
    <property type="entry name" value="Trimer_LpxA-like_sf"/>
</dbReference>
<dbReference type="InterPro" id="IPR037157">
    <property type="entry name" value="Acetyltransf_C_sf"/>
</dbReference>
<dbReference type="GO" id="GO:0008780">
    <property type="term" value="F:acyl-[acyl-carrier-protein]-UDP-N-acetylglucosamine O-acyltransferase activity"/>
    <property type="evidence" value="ECO:0007669"/>
    <property type="project" value="InterPro"/>
</dbReference>
<keyword evidence="1" id="KW-0963">Cytoplasm</keyword>
<keyword evidence="6" id="KW-0443">Lipid metabolism</keyword>
<dbReference type="PANTHER" id="PTHR43480">
    <property type="entry name" value="ACYL-[ACYL-CARRIER-PROTEIN]--UDP-N-ACETYLGLUCOSAMINE O-ACYLTRANSFERASE"/>
    <property type="match status" value="1"/>
</dbReference>
<dbReference type="GO" id="GO:0016020">
    <property type="term" value="C:membrane"/>
    <property type="evidence" value="ECO:0007669"/>
    <property type="project" value="GOC"/>
</dbReference>
<dbReference type="InterPro" id="IPR010137">
    <property type="entry name" value="Lipid_A_LpxA"/>
</dbReference>
<dbReference type="GO" id="GO:0009245">
    <property type="term" value="P:lipid A biosynthetic process"/>
    <property type="evidence" value="ECO:0007669"/>
    <property type="project" value="UniProtKB-KW"/>
</dbReference>
<organism evidence="9 10">
    <name type="scientific">Algimonas arctica</name>
    <dbReference type="NCBI Taxonomy" id="1479486"/>
    <lineage>
        <taxon>Bacteria</taxon>
        <taxon>Pseudomonadati</taxon>
        <taxon>Pseudomonadota</taxon>
        <taxon>Alphaproteobacteria</taxon>
        <taxon>Maricaulales</taxon>
        <taxon>Robiginitomaculaceae</taxon>
        <taxon>Algimonas</taxon>
    </lineage>
</organism>
<comment type="caution">
    <text evidence="9">The sequence shown here is derived from an EMBL/GenBank/DDBJ whole genome shotgun (WGS) entry which is preliminary data.</text>
</comment>
<dbReference type="Gene3D" id="1.20.1180.10">
    <property type="entry name" value="Udp N-acetylglucosamine O-acyltransferase, C-terminal domain"/>
    <property type="match status" value="1"/>
</dbReference>
<keyword evidence="10" id="KW-1185">Reference proteome</keyword>
<reference evidence="9" key="2">
    <citation type="submission" date="2020-09" db="EMBL/GenBank/DDBJ databases">
        <authorList>
            <person name="Sun Q."/>
            <person name="Kim S."/>
        </authorList>
    </citation>
    <scope>NUCLEOTIDE SEQUENCE</scope>
    <source>
        <strain evidence="9">KCTC 32513</strain>
    </source>
</reference>
<evidence type="ECO:0000256" key="7">
    <source>
        <dbReference type="ARBA" id="ARBA00023315"/>
    </source>
</evidence>
<evidence type="ECO:0000256" key="2">
    <source>
        <dbReference type="ARBA" id="ARBA00022516"/>
    </source>
</evidence>
<evidence type="ECO:0000313" key="9">
    <source>
        <dbReference type="EMBL" id="GHA90721.1"/>
    </source>
</evidence>
<dbReference type="Pfam" id="PF13720">
    <property type="entry name" value="Acetyltransf_11"/>
    <property type="match status" value="1"/>
</dbReference>
<dbReference type="PIRSF" id="PIRSF000456">
    <property type="entry name" value="UDP-GlcNAc_acltr"/>
    <property type="match status" value="1"/>
</dbReference>
<proteinExistence type="predicted"/>
<accession>A0A8J3CPK2</accession>
<dbReference type="SUPFAM" id="SSF51161">
    <property type="entry name" value="Trimeric LpxA-like enzymes"/>
    <property type="match status" value="1"/>
</dbReference>
<reference evidence="9" key="1">
    <citation type="journal article" date="2014" name="Int. J. Syst. Evol. Microbiol.">
        <title>Complete genome sequence of Corynebacterium casei LMG S-19264T (=DSM 44701T), isolated from a smear-ripened cheese.</title>
        <authorList>
            <consortium name="US DOE Joint Genome Institute (JGI-PGF)"/>
            <person name="Walter F."/>
            <person name="Albersmeier A."/>
            <person name="Kalinowski J."/>
            <person name="Ruckert C."/>
        </authorList>
    </citation>
    <scope>NUCLEOTIDE SEQUENCE</scope>
    <source>
        <strain evidence="9">KCTC 32513</strain>
    </source>
</reference>
<dbReference type="PROSITE" id="PS00101">
    <property type="entry name" value="HEXAPEP_TRANSFERASES"/>
    <property type="match status" value="1"/>
</dbReference>
<evidence type="ECO:0000256" key="1">
    <source>
        <dbReference type="ARBA" id="ARBA00022490"/>
    </source>
</evidence>
<dbReference type="InterPro" id="IPR029098">
    <property type="entry name" value="Acetyltransf_C"/>
</dbReference>
<keyword evidence="3" id="KW-0441">Lipid A biosynthesis</keyword>
<keyword evidence="7" id="KW-0012">Acyltransferase</keyword>
<dbReference type="Gene3D" id="2.160.10.10">
    <property type="entry name" value="Hexapeptide repeat proteins"/>
    <property type="match status" value="1"/>
</dbReference>
<dbReference type="InterPro" id="IPR018357">
    <property type="entry name" value="Hexapep_transf_CS"/>
</dbReference>
<dbReference type="CDD" id="cd03351">
    <property type="entry name" value="LbH_UDP-GlcNAc_AT"/>
    <property type="match status" value="1"/>
</dbReference>
<protein>
    <submittedName>
        <fullName evidence="9">Acyl-[acyl-carrier-protein]--UDP-N-acetylglucosamine O-acyltransferase</fullName>
    </submittedName>
</protein>
<evidence type="ECO:0000256" key="5">
    <source>
        <dbReference type="ARBA" id="ARBA00022737"/>
    </source>
</evidence>
<dbReference type="NCBIfam" id="TIGR01852">
    <property type="entry name" value="lipid_A_lpxA"/>
    <property type="match status" value="1"/>
</dbReference>
<dbReference type="NCBIfam" id="NF003657">
    <property type="entry name" value="PRK05289.1"/>
    <property type="match status" value="1"/>
</dbReference>
<evidence type="ECO:0000256" key="4">
    <source>
        <dbReference type="ARBA" id="ARBA00022679"/>
    </source>
</evidence>
<evidence type="ECO:0000256" key="3">
    <source>
        <dbReference type="ARBA" id="ARBA00022556"/>
    </source>
</evidence>
<dbReference type="EMBL" id="BMZH01000004">
    <property type="protein sequence ID" value="GHA90721.1"/>
    <property type="molecule type" value="Genomic_DNA"/>
</dbReference>
<feature type="domain" description="UDP N-acetylglucosamine O-acyltransferase C-terminal" evidence="8">
    <location>
        <begin position="178"/>
        <end position="257"/>
    </location>
</feature>
<evidence type="ECO:0000256" key="6">
    <source>
        <dbReference type="ARBA" id="ARBA00023098"/>
    </source>
</evidence>
<sequence>MSITVHPTAIVDPAAQLGDGVEIGPFCIVGPHVSLGARTRLVSHVTLDGNTKIGADCQLFPQVSMGFPPQDFKHKGGDNVGIEIGDRCVFREMVNIHPGTDVGKPITRLGTDCYLMVGSHIAHECQVGHHVTLSNYAQVGGNVSIGNYVTLGGVSAVHQHTRIGDYAFIAGMALVTNDVIPYGLVMGNAAHLQGLNVVGLKRRGFDRVQIHRLRAAYRQLFAYEGTLAERIEDATRLYAEEVLVMEIIDFIQSRSNGRNLTLPDMRR</sequence>
<keyword evidence="5" id="KW-0677">Repeat</keyword>
<name>A0A8J3CPK2_9PROT</name>
<keyword evidence="4" id="KW-0808">Transferase</keyword>
<evidence type="ECO:0000313" key="10">
    <source>
        <dbReference type="Proteomes" id="UP000634004"/>
    </source>
</evidence>
<dbReference type="Proteomes" id="UP000634004">
    <property type="component" value="Unassembled WGS sequence"/>
</dbReference>
<evidence type="ECO:0000259" key="8">
    <source>
        <dbReference type="Pfam" id="PF13720"/>
    </source>
</evidence>
<gene>
    <name evidence="9" type="primary">lpxA</name>
    <name evidence="9" type="ORF">GCM10009069_12170</name>
</gene>
<dbReference type="PANTHER" id="PTHR43480:SF1">
    <property type="entry name" value="ACYL-[ACYL-CARRIER-PROTEIN]--UDP-N-ACETYLGLUCOSAMINE O-ACYLTRANSFERASE, MITOCHONDRIAL-RELATED"/>
    <property type="match status" value="1"/>
</dbReference>
<keyword evidence="2" id="KW-0444">Lipid biosynthesis</keyword>
<dbReference type="AlphaFoldDB" id="A0A8J3CPK2"/>